<dbReference type="FunFam" id="1.10.10.60:FF:000166">
    <property type="entry name" value="homeobox protein Hox-C11"/>
    <property type="match status" value="1"/>
</dbReference>
<name>A0A4W2FXG5_BOBOX</name>
<comment type="similarity">
    <text evidence="3">Belongs to the Abd-B homeobox family.</text>
</comment>
<evidence type="ECO:0000256" key="4">
    <source>
        <dbReference type="ARBA" id="ARBA00022473"/>
    </source>
</evidence>
<evidence type="ECO:0000256" key="6">
    <source>
        <dbReference type="ARBA" id="ARBA00023125"/>
    </source>
</evidence>
<evidence type="ECO:0000256" key="1">
    <source>
        <dbReference type="ARBA" id="ARBA00003263"/>
    </source>
</evidence>
<dbReference type="InterPro" id="IPR001356">
    <property type="entry name" value="HD"/>
</dbReference>
<dbReference type="RefSeq" id="XP_027395200.1">
    <property type="nucleotide sequence ID" value="XM_027539399.1"/>
</dbReference>
<dbReference type="InterPro" id="IPR009057">
    <property type="entry name" value="Homeodomain-like_sf"/>
</dbReference>
<dbReference type="Pfam" id="PF12045">
    <property type="entry name" value="DUF3528"/>
    <property type="match status" value="1"/>
</dbReference>
<evidence type="ECO:0000256" key="3">
    <source>
        <dbReference type="ARBA" id="ARBA00006317"/>
    </source>
</evidence>
<dbReference type="Proteomes" id="UP000429181">
    <property type="component" value="Chromosome 4"/>
</dbReference>
<dbReference type="Gene3D" id="1.10.10.60">
    <property type="entry name" value="Homeodomain-like"/>
    <property type="match status" value="1"/>
</dbReference>
<evidence type="ECO:0000256" key="7">
    <source>
        <dbReference type="ARBA" id="ARBA00023155"/>
    </source>
</evidence>
<dbReference type="GO" id="GO:0005654">
    <property type="term" value="C:nucleoplasm"/>
    <property type="evidence" value="ECO:0007669"/>
    <property type="project" value="UniProtKB-ARBA"/>
</dbReference>
<sequence>MRACNQVTVQIGQATRQSHPRLRTLAPKGVQPGSEAEVVSRASLWEGDSAEGGANASLLADRFQDHARATQRRAPTRPPPACGIPHPGRGGWQLSSLTALGALKGQHRAAELKQLARGSTQPRRAPGGPPANMSYTGDYVLSVRTPSDDLLLPLRWLQRKEAGEGGGEKRKGEKKKKTGLARSLSISTSGHMTSTSLLRMGIDFHVSLRLQISTSRIRFKEAAAVENHVKLGYCGEPKVQPVREVTFREYAIEPATKWHPRGNLAHCYSAEELVHRDCLQAPSAAGVPGDVLAKSSANVYHHPTPAVSSNFYSTVGRNGVLPQAFDQFFETAYGTPENLASSDYPGDKSAEKGPPAAAATSAAAAAAAAAATGTPATSSSDSGAGGCREAAAAAEEKERRRRPESSSSPESSSGHTEDKAGGSSGQRTRKKRCPYTKYQIRELEREFFFSVYINKEKRLQLSRMLNLTDRQVKIWFQNRRMKEKKINRDRLQYYSANPLL</sequence>
<organism evidence="14 15">
    <name type="scientific">Bos indicus x Bos taurus</name>
    <name type="common">Hybrid cattle</name>
    <dbReference type="NCBI Taxonomy" id="30522"/>
    <lineage>
        <taxon>Eukaryota</taxon>
        <taxon>Metazoa</taxon>
        <taxon>Chordata</taxon>
        <taxon>Craniata</taxon>
        <taxon>Vertebrata</taxon>
        <taxon>Euteleostomi</taxon>
        <taxon>Mammalia</taxon>
        <taxon>Eutheria</taxon>
        <taxon>Laurasiatheria</taxon>
        <taxon>Artiodactyla</taxon>
        <taxon>Ruminantia</taxon>
        <taxon>Pecora</taxon>
        <taxon>Bovidae</taxon>
        <taxon>Bovinae</taxon>
        <taxon>Bos</taxon>
    </lineage>
</organism>
<evidence type="ECO:0000256" key="9">
    <source>
        <dbReference type="ARBA" id="ARBA00023242"/>
    </source>
</evidence>
<dbReference type="InterPro" id="IPR021918">
    <property type="entry name" value="DUF3528"/>
</dbReference>
<reference evidence="14 15" key="1">
    <citation type="submission" date="2018-11" db="EMBL/GenBank/DDBJ databases">
        <title>Haplotype-resolved cattle genomes.</title>
        <authorList>
            <person name="Low W.Y."/>
            <person name="Tearle R."/>
            <person name="Bickhart D.M."/>
            <person name="Rosen B.D."/>
            <person name="Koren S."/>
            <person name="Rhie A."/>
            <person name="Hiendleder S."/>
            <person name="Phillippy A.M."/>
            <person name="Smith T.P.L."/>
            <person name="Williams J.L."/>
        </authorList>
    </citation>
    <scope>NUCLEOTIDE SEQUENCE [LARGE SCALE GENOMIC DNA]</scope>
</reference>
<reference evidence="14" key="2">
    <citation type="submission" date="2025-08" db="UniProtKB">
        <authorList>
            <consortium name="Ensembl"/>
        </authorList>
    </citation>
    <scope>IDENTIFICATION</scope>
</reference>
<dbReference type="PROSITE" id="PS00027">
    <property type="entry name" value="HOMEOBOX_1"/>
    <property type="match status" value="1"/>
</dbReference>
<feature type="region of interest" description="Disordered" evidence="12">
    <location>
        <begin position="162"/>
        <end position="186"/>
    </location>
</feature>
<comment type="subcellular location">
    <subcellularLocation>
        <location evidence="2 10 11">Nucleus</location>
    </subcellularLocation>
</comment>
<dbReference type="SMART" id="SM00389">
    <property type="entry name" value="HOX"/>
    <property type="match status" value="1"/>
</dbReference>
<feature type="region of interest" description="Disordered" evidence="12">
    <location>
        <begin position="374"/>
        <end position="433"/>
    </location>
</feature>
<proteinExistence type="inferred from homology"/>
<evidence type="ECO:0000256" key="10">
    <source>
        <dbReference type="PROSITE-ProRule" id="PRU00108"/>
    </source>
</evidence>
<keyword evidence="4" id="KW-0217">Developmental protein</keyword>
<dbReference type="AlphaFoldDB" id="A0A4W2FXG5"/>
<feature type="compositionally biased region" description="Low complexity" evidence="12">
    <location>
        <begin position="374"/>
        <end position="393"/>
    </location>
</feature>
<evidence type="ECO:0000256" key="5">
    <source>
        <dbReference type="ARBA" id="ARBA00023015"/>
    </source>
</evidence>
<dbReference type="GO" id="GO:0000981">
    <property type="term" value="F:DNA-binding transcription factor activity, RNA polymerase II-specific"/>
    <property type="evidence" value="ECO:0007669"/>
    <property type="project" value="InterPro"/>
</dbReference>
<feature type="DNA-binding region" description="Homeobox" evidence="10">
    <location>
        <begin position="428"/>
        <end position="487"/>
    </location>
</feature>
<dbReference type="CDD" id="cd00086">
    <property type="entry name" value="homeodomain"/>
    <property type="match status" value="1"/>
</dbReference>
<dbReference type="GeneID" id="113891404"/>
<accession>A0A4W2FXG5</accession>
<keyword evidence="8" id="KW-0804">Transcription</keyword>
<evidence type="ECO:0000259" key="13">
    <source>
        <dbReference type="PROSITE" id="PS50071"/>
    </source>
</evidence>
<dbReference type="GeneTree" id="ENSGT00940000158311"/>
<dbReference type="SUPFAM" id="SSF46689">
    <property type="entry name" value="Homeodomain-like"/>
    <property type="match status" value="1"/>
</dbReference>
<dbReference type="PANTHER" id="PTHR46092">
    <property type="entry name" value="HOMEOBOX PROTEIN HOX-A11-RELATED"/>
    <property type="match status" value="1"/>
</dbReference>
<evidence type="ECO:0000256" key="12">
    <source>
        <dbReference type="SAM" id="MobiDB-lite"/>
    </source>
</evidence>
<dbReference type="PANTHER" id="PTHR46092:SF3">
    <property type="entry name" value="HOMEOBOX PROTEIN HOX-A11"/>
    <property type="match status" value="1"/>
</dbReference>
<dbReference type="CTD" id="3207"/>
<evidence type="ECO:0000256" key="11">
    <source>
        <dbReference type="RuleBase" id="RU000682"/>
    </source>
</evidence>
<keyword evidence="6 10" id="KW-0238">DNA-binding</keyword>
<evidence type="ECO:0000256" key="8">
    <source>
        <dbReference type="ARBA" id="ARBA00023163"/>
    </source>
</evidence>
<dbReference type="GO" id="GO:0000978">
    <property type="term" value="F:RNA polymerase II cis-regulatory region sequence-specific DNA binding"/>
    <property type="evidence" value="ECO:0007669"/>
    <property type="project" value="TreeGrafter"/>
</dbReference>
<keyword evidence="7 10" id="KW-0371">Homeobox</keyword>
<evidence type="ECO:0000313" key="14">
    <source>
        <dbReference type="Ensembl" id="ENSBIXP00005010673.1"/>
    </source>
</evidence>
<evidence type="ECO:0000256" key="2">
    <source>
        <dbReference type="ARBA" id="ARBA00004123"/>
    </source>
</evidence>
<dbReference type="InterPro" id="IPR017970">
    <property type="entry name" value="Homeobox_CS"/>
</dbReference>
<dbReference type="PROSITE" id="PS50071">
    <property type="entry name" value="HOMEOBOX_2"/>
    <property type="match status" value="1"/>
</dbReference>
<keyword evidence="5" id="KW-0805">Transcription regulation</keyword>
<dbReference type="Pfam" id="PF00046">
    <property type="entry name" value="Homeodomain"/>
    <property type="match status" value="1"/>
</dbReference>
<feature type="compositionally biased region" description="Basic and acidic residues" evidence="12">
    <location>
        <begin position="162"/>
        <end position="171"/>
    </location>
</feature>
<gene>
    <name evidence="14" type="primary">HOXA11</name>
</gene>
<protein>
    <submittedName>
        <fullName evidence="14">Homeobox A11</fullName>
    </submittedName>
</protein>
<keyword evidence="9 10" id="KW-0539">Nucleus</keyword>
<evidence type="ECO:0000313" key="15">
    <source>
        <dbReference type="Proteomes" id="UP000429181"/>
    </source>
</evidence>
<dbReference type="Ensembl" id="ENSBIXT00005019178.1">
    <property type="protein sequence ID" value="ENSBIXP00005010673.1"/>
    <property type="gene ID" value="ENSBIXG00005015251.1"/>
</dbReference>
<feature type="domain" description="Homeobox" evidence="13">
    <location>
        <begin position="426"/>
        <end position="486"/>
    </location>
</feature>
<feature type="compositionally biased region" description="Basic and acidic residues" evidence="12">
    <location>
        <begin position="394"/>
        <end position="404"/>
    </location>
</feature>
<feature type="region of interest" description="Disordered" evidence="12">
    <location>
        <begin position="114"/>
        <end position="133"/>
    </location>
</feature>
<comment type="function">
    <text evidence="1">Sequence-specific transcription factor which is part of a developmental regulatory system that provides cells with specific positional identities on the anterior-posterior axis.</text>
</comment>